<dbReference type="InterPro" id="IPR036116">
    <property type="entry name" value="FN3_sf"/>
</dbReference>
<dbReference type="InterPro" id="IPR050964">
    <property type="entry name" value="Striated_Muscle_Regulatory"/>
</dbReference>
<evidence type="ECO:0000259" key="5">
    <source>
        <dbReference type="PROSITE" id="PS50835"/>
    </source>
</evidence>
<gene>
    <name evidence="7" type="ORF">DGYR_LOCUS12238</name>
</gene>
<accession>A0A7I8W9D4</accession>
<feature type="domain" description="Fibronectin type-III" evidence="6">
    <location>
        <begin position="135"/>
        <end position="230"/>
    </location>
</feature>
<dbReference type="PROSITE" id="PS50835">
    <property type="entry name" value="IG_LIKE"/>
    <property type="match status" value="1"/>
</dbReference>
<sequence length="458" mass="52846">MKTTSQTPELHPSFSPNSCMEKAKEQKMKPVFIKKLQRNVEMYEDDDLQVNCKASKNLPPVFVEELPFRINLDLDSSIVIDCRRDFNEINAFKVGLQKERDEGSDTDSIVKCRNWNERNGSHYGDKRNLADKPQGPVKLSASQIGRGRVCLYWECPKNSSKIPVDHYLLEMMHEKKDRWEKVSDIPSTAKDCELVNLTSGIKYWFRLSNITLFGQSEPSFLGEPVILKEVKETDIQVPKIPQIVRQKDGKVILKINEYVQNAKNLIIEQREIRGTRFVRTIRFPVNSQSIVLKHLTPGYCYQFRVGLALDGKNIGKFSGYSDAFMWKESYELSLPRFTRHPTNVIISEGSVAMFDCEVVGNPHPNVRWYRGGREIFDGYKNQLLNNNCKLIMKSVQKLEEGNIECRAENEIGSIISQCKLTVNRNTEDTDSEKSDSRQYKILNVKYGQQIRVKLMNNE</sequence>
<dbReference type="InterPro" id="IPR013098">
    <property type="entry name" value="Ig_I-set"/>
</dbReference>
<reference evidence="7 8" key="1">
    <citation type="submission" date="2020-08" db="EMBL/GenBank/DDBJ databases">
        <authorList>
            <person name="Hejnol A."/>
        </authorList>
    </citation>
    <scope>NUCLEOTIDE SEQUENCE [LARGE SCALE GENOMIC DNA]</scope>
</reference>
<dbReference type="InterPro" id="IPR003961">
    <property type="entry name" value="FN3_dom"/>
</dbReference>
<keyword evidence="8" id="KW-1185">Reference proteome</keyword>
<keyword evidence="2" id="KW-1015">Disulfide bond</keyword>
<dbReference type="SMART" id="SM00060">
    <property type="entry name" value="FN3"/>
    <property type="match status" value="1"/>
</dbReference>
<dbReference type="Pfam" id="PF07679">
    <property type="entry name" value="I-set"/>
    <property type="match status" value="1"/>
</dbReference>
<dbReference type="SUPFAM" id="SSF49265">
    <property type="entry name" value="Fibronectin type III"/>
    <property type="match status" value="1"/>
</dbReference>
<dbReference type="InterPro" id="IPR007110">
    <property type="entry name" value="Ig-like_dom"/>
</dbReference>
<evidence type="ECO:0000313" key="8">
    <source>
        <dbReference type="Proteomes" id="UP000549394"/>
    </source>
</evidence>
<dbReference type="CDD" id="cd00063">
    <property type="entry name" value="FN3"/>
    <property type="match status" value="1"/>
</dbReference>
<dbReference type="PANTHER" id="PTHR13817:SF166">
    <property type="entry name" value="NEURONAL IGCAM-RELATED"/>
    <property type="match status" value="1"/>
</dbReference>
<feature type="compositionally biased region" description="Polar residues" evidence="4">
    <location>
        <begin position="1"/>
        <end position="18"/>
    </location>
</feature>
<dbReference type="SMART" id="SM00408">
    <property type="entry name" value="IGc2"/>
    <property type="match status" value="1"/>
</dbReference>
<dbReference type="Proteomes" id="UP000549394">
    <property type="component" value="Unassembled WGS sequence"/>
</dbReference>
<dbReference type="InterPro" id="IPR013783">
    <property type="entry name" value="Ig-like_fold"/>
</dbReference>
<dbReference type="SUPFAM" id="SSF48726">
    <property type="entry name" value="Immunoglobulin"/>
    <property type="match status" value="1"/>
</dbReference>
<evidence type="ECO:0000313" key="7">
    <source>
        <dbReference type="EMBL" id="CAD5124747.1"/>
    </source>
</evidence>
<organism evidence="7 8">
    <name type="scientific">Dimorphilus gyrociliatus</name>
    <dbReference type="NCBI Taxonomy" id="2664684"/>
    <lineage>
        <taxon>Eukaryota</taxon>
        <taxon>Metazoa</taxon>
        <taxon>Spiralia</taxon>
        <taxon>Lophotrochozoa</taxon>
        <taxon>Annelida</taxon>
        <taxon>Polychaeta</taxon>
        <taxon>Polychaeta incertae sedis</taxon>
        <taxon>Dinophilidae</taxon>
        <taxon>Dimorphilus</taxon>
    </lineage>
</organism>
<comment type="caution">
    <text evidence="7">The sequence shown here is derived from an EMBL/GenBank/DDBJ whole genome shotgun (WGS) entry which is preliminary data.</text>
</comment>
<dbReference type="InterPro" id="IPR036179">
    <property type="entry name" value="Ig-like_dom_sf"/>
</dbReference>
<dbReference type="OrthoDB" id="6154562at2759"/>
<evidence type="ECO:0000259" key="6">
    <source>
        <dbReference type="PROSITE" id="PS50853"/>
    </source>
</evidence>
<dbReference type="FunFam" id="2.60.40.10:FF:000032">
    <property type="entry name" value="palladin isoform X1"/>
    <property type="match status" value="1"/>
</dbReference>
<dbReference type="SMART" id="SM00409">
    <property type="entry name" value="IG"/>
    <property type="match status" value="1"/>
</dbReference>
<proteinExistence type="predicted"/>
<evidence type="ECO:0000256" key="2">
    <source>
        <dbReference type="ARBA" id="ARBA00023157"/>
    </source>
</evidence>
<dbReference type="AlphaFoldDB" id="A0A7I8W9D4"/>
<name>A0A7I8W9D4_9ANNE</name>
<dbReference type="Gene3D" id="2.60.40.10">
    <property type="entry name" value="Immunoglobulins"/>
    <property type="match status" value="2"/>
</dbReference>
<dbReference type="PROSITE" id="PS50853">
    <property type="entry name" value="FN3"/>
    <property type="match status" value="1"/>
</dbReference>
<dbReference type="InterPro" id="IPR003599">
    <property type="entry name" value="Ig_sub"/>
</dbReference>
<dbReference type="PANTHER" id="PTHR13817">
    <property type="entry name" value="TITIN"/>
    <property type="match status" value="1"/>
</dbReference>
<evidence type="ECO:0000256" key="4">
    <source>
        <dbReference type="SAM" id="MobiDB-lite"/>
    </source>
</evidence>
<keyword evidence="3" id="KW-0393">Immunoglobulin domain</keyword>
<feature type="domain" description="Ig-like" evidence="5">
    <location>
        <begin position="335"/>
        <end position="421"/>
    </location>
</feature>
<dbReference type="EMBL" id="CAJFCJ010000023">
    <property type="protein sequence ID" value="CAD5124747.1"/>
    <property type="molecule type" value="Genomic_DNA"/>
</dbReference>
<keyword evidence="1" id="KW-0677">Repeat</keyword>
<dbReference type="InterPro" id="IPR003598">
    <property type="entry name" value="Ig_sub2"/>
</dbReference>
<feature type="region of interest" description="Disordered" evidence="4">
    <location>
        <begin position="1"/>
        <end position="21"/>
    </location>
</feature>
<evidence type="ECO:0000256" key="3">
    <source>
        <dbReference type="ARBA" id="ARBA00023319"/>
    </source>
</evidence>
<protein>
    <submittedName>
        <fullName evidence="7">DgyrCDS13015</fullName>
    </submittedName>
</protein>
<evidence type="ECO:0000256" key="1">
    <source>
        <dbReference type="ARBA" id="ARBA00022737"/>
    </source>
</evidence>